<dbReference type="AlphaFoldDB" id="A0A1M3L6V1"/>
<evidence type="ECO:0000313" key="1">
    <source>
        <dbReference type="EMBL" id="OJX61296.1"/>
    </source>
</evidence>
<dbReference type="Pfam" id="PF16267">
    <property type="entry name" value="DUF4920"/>
    <property type="match status" value="1"/>
</dbReference>
<reference evidence="1 2" key="1">
    <citation type="submission" date="2016-09" db="EMBL/GenBank/DDBJ databases">
        <title>Genome-resolved meta-omics ties microbial dynamics to process performance in biotechnology for thiocyanate degradation.</title>
        <authorList>
            <person name="Kantor R.S."/>
            <person name="Huddy R.J."/>
            <person name="Iyer R."/>
            <person name="Thomas B.C."/>
            <person name="Brown C.T."/>
            <person name="Anantharaman K."/>
            <person name="Tringe S."/>
            <person name="Hettich R.L."/>
            <person name="Harrison S.T."/>
            <person name="Banfield J.F."/>
        </authorList>
    </citation>
    <scope>NUCLEOTIDE SEQUENCE [LARGE SCALE GENOMIC DNA]</scope>
    <source>
        <strain evidence="1">59-99</strain>
    </source>
</reference>
<evidence type="ECO:0008006" key="3">
    <source>
        <dbReference type="Google" id="ProtNLM"/>
    </source>
</evidence>
<dbReference type="InterPro" id="IPR032577">
    <property type="entry name" value="DUF4920"/>
</dbReference>
<dbReference type="STRING" id="1895771.BGO89_01590"/>
<protein>
    <recommendedName>
        <fullName evidence="3">DUF4920 domain-containing protein</fullName>
    </recommendedName>
</protein>
<gene>
    <name evidence="1" type="ORF">BGO89_01590</name>
</gene>
<organism evidence="1 2">
    <name type="scientific">Candidatus Kapaibacterium thiocyanatum</name>
    <dbReference type="NCBI Taxonomy" id="1895771"/>
    <lineage>
        <taxon>Bacteria</taxon>
        <taxon>Pseudomonadati</taxon>
        <taxon>Candidatus Kapaibacteriota</taxon>
        <taxon>Candidatus Kapaibacteriia</taxon>
        <taxon>Candidatus Kapaibacteriales</taxon>
        <taxon>Candidatus Kapaibacteriaceae</taxon>
        <taxon>Candidatus Kapaibacterium</taxon>
    </lineage>
</organism>
<dbReference type="Proteomes" id="UP000184233">
    <property type="component" value="Unassembled WGS sequence"/>
</dbReference>
<proteinExistence type="predicted"/>
<name>A0A1M3L6V1_9BACT</name>
<dbReference type="EMBL" id="MKVH01000002">
    <property type="protein sequence ID" value="OJX61296.1"/>
    <property type="molecule type" value="Genomic_DNA"/>
</dbReference>
<accession>A0A1M3L6V1</accession>
<evidence type="ECO:0000313" key="2">
    <source>
        <dbReference type="Proteomes" id="UP000184233"/>
    </source>
</evidence>
<dbReference type="PROSITE" id="PS51257">
    <property type="entry name" value="PROKAR_LIPOPROTEIN"/>
    <property type="match status" value="1"/>
</dbReference>
<sequence length="151" mass="16298">MSAVRTHLLAFVIIVITLVSGCSKDDFRGTRPDETQNALTVSQAVDPVNYGRTIRVRGAIDAICQEEGCWMVISDGSKKLRISFKDEAFTVPMKLQGQVLVEGTVKEELLAEDVAKAIGPTIGKSDAEIAAMSGDQRIPLMTATGVLFDIQ</sequence>
<comment type="caution">
    <text evidence="1">The sequence shown here is derived from an EMBL/GenBank/DDBJ whole genome shotgun (WGS) entry which is preliminary data.</text>
</comment>